<dbReference type="Pfam" id="PF03435">
    <property type="entry name" value="Sacchrp_dh_NADP"/>
    <property type="match status" value="1"/>
</dbReference>
<dbReference type="GO" id="GO:0005739">
    <property type="term" value="C:mitochondrion"/>
    <property type="evidence" value="ECO:0007669"/>
    <property type="project" value="TreeGrafter"/>
</dbReference>
<comment type="caution">
    <text evidence="3">The sequence shown here is derived from an EMBL/GenBank/DDBJ whole genome shotgun (WGS) entry which is preliminary data.</text>
</comment>
<dbReference type="PANTHER" id="PTHR12286:SF5">
    <property type="entry name" value="SACCHAROPINE DEHYDROGENASE-LIKE OXIDOREDUCTASE"/>
    <property type="match status" value="1"/>
</dbReference>
<dbReference type="SUPFAM" id="SSF51735">
    <property type="entry name" value="NAD(P)-binding Rossmann-fold domains"/>
    <property type="match status" value="1"/>
</dbReference>
<comment type="similarity">
    <text evidence="1">Belongs to the saccharopine dehydrogenase family.</text>
</comment>
<evidence type="ECO:0000259" key="2">
    <source>
        <dbReference type="Pfam" id="PF03435"/>
    </source>
</evidence>
<proteinExistence type="inferred from homology"/>
<dbReference type="Gene3D" id="3.40.50.720">
    <property type="entry name" value="NAD(P)-binding Rossmann-like Domain"/>
    <property type="match status" value="1"/>
</dbReference>
<evidence type="ECO:0000313" key="3">
    <source>
        <dbReference type="EMBL" id="KAK3093401.1"/>
    </source>
</evidence>
<name>A0AA89C3K5_PINIB</name>
<dbReference type="GO" id="GO:0009247">
    <property type="term" value="P:glycolipid biosynthetic process"/>
    <property type="evidence" value="ECO:0007669"/>
    <property type="project" value="TreeGrafter"/>
</dbReference>
<dbReference type="Proteomes" id="UP001186944">
    <property type="component" value="Unassembled WGS sequence"/>
</dbReference>
<dbReference type="InterPro" id="IPR005097">
    <property type="entry name" value="Sacchrp_dh_NADP-bd"/>
</dbReference>
<gene>
    <name evidence="3" type="ORF">FSP39_015091</name>
</gene>
<dbReference type="EMBL" id="VSWD01000009">
    <property type="protein sequence ID" value="KAK3093401.1"/>
    <property type="molecule type" value="Genomic_DNA"/>
</dbReference>
<dbReference type="InterPro" id="IPR051276">
    <property type="entry name" value="Saccharopine_DH-like_oxidrdct"/>
</dbReference>
<dbReference type="GO" id="GO:0005886">
    <property type="term" value="C:plasma membrane"/>
    <property type="evidence" value="ECO:0007669"/>
    <property type="project" value="TreeGrafter"/>
</dbReference>
<accession>A0AA89C3K5</accession>
<protein>
    <recommendedName>
        <fullName evidence="2">Saccharopine dehydrogenase NADP binding domain-containing protein</fullName>
    </recommendedName>
</protein>
<reference evidence="3" key="1">
    <citation type="submission" date="2019-08" db="EMBL/GenBank/DDBJ databases">
        <title>The improved chromosome-level genome for the pearl oyster Pinctada fucata martensii using PacBio sequencing and Hi-C.</title>
        <authorList>
            <person name="Zheng Z."/>
        </authorList>
    </citation>
    <scope>NUCLEOTIDE SEQUENCE</scope>
    <source>
        <strain evidence="3">ZZ-2019</strain>
        <tissue evidence="3">Adductor muscle</tissue>
    </source>
</reference>
<dbReference type="AlphaFoldDB" id="A0AA89C3K5"/>
<evidence type="ECO:0000256" key="1">
    <source>
        <dbReference type="ARBA" id="ARBA00038048"/>
    </source>
</evidence>
<evidence type="ECO:0000313" key="4">
    <source>
        <dbReference type="Proteomes" id="UP001186944"/>
    </source>
</evidence>
<feature type="domain" description="Saccharopine dehydrogenase NADP binding" evidence="2">
    <location>
        <begin position="8"/>
        <end position="141"/>
    </location>
</feature>
<dbReference type="InterPro" id="IPR036291">
    <property type="entry name" value="NAD(P)-bd_dom_sf"/>
</dbReference>
<dbReference type="PANTHER" id="PTHR12286">
    <property type="entry name" value="SACCHAROPINE DEHYDROGENASE-LIKE OXIDOREDUCTASE"/>
    <property type="match status" value="1"/>
</dbReference>
<keyword evidence="4" id="KW-1185">Reference proteome</keyword>
<dbReference type="GO" id="GO:0005811">
    <property type="term" value="C:lipid droplet"/>
    <property type="evidence" value="ECO:0007669"/>
    <property type="project" value="TreeGrafter"/>
</dbReference>
<dbReference type="FunFam" id="3.40.50.720:FF:000178">
    <property type="entry name" value="Saccharopine dehydrogenase-like oxidoreductase"/>
    <property type="match status" value="1"/>
</dbReference>
<sequence length="293" mass="32720">MAESRFDIVIFGATGFTGQFVVEEVARVSEEEGLTWAVAGRSMDKLQKVLTQASKMTGKELEEKTILIADTSNYESLLEMAKKAKVILNCVGPYRFYGEQVVKASIEGGASHLDISGEPQYMEKMQLMYHGKAKESKVYVVSACGFDSIPAEYGILHALQKFDGQVNSVESYMEFHTGPEGAAINSGTLESALYGFLHAGELKSLRKSLFPEALPSFKHKITKRSAFFKSDVINKWCTTFLGSDKSVIYRTQQYNHLEGKTKPVRYITNILVKKTRKDDFFKILLTLSPSCKV</sequence>
<organism evidence="3 4">
    <name type="scientific">Pinctada imbricata</name>
    <name type="common">Atlantic pearl-oyster</name>
    <name type="synonym">Pinctada martensii</name>
    <dbReference type="NCBI Taxonomy" id="66713"/>
    <lineage>
        <taxon>Eukaryota</taxon>
        <taxon>Metazoa</taxon>
        <taxon>Spiralia</taxon>
        <taxon>Lophotrochozoa</taxon>
        <taxon>Mollusca</taxon>
        <taxon>Bivalvia</taxon>
        <taxon>Autobranchia</taxon>
        <taxon>Pteriomorphia</taxon>
        <taxon>Pterioida</taxon>
        <taxon>Pterioidea</taxon>
        <taxon>Pteriidae</taxon>
        <taxon>Pinctada</taxon>
    </lineage>
</organism>